<protein>
    <submittedName>
        <fullName evidence="6">TetR family transcriptional regulator</fullName>
    </submittedName>
</protein>
<evidence type="ECO:0000313" key="6">
    <source>
        <dbReference type="EMBL" id="KUL47567.1"/>
    </source>
</evidence>
<evidence type="ECO:0000256" key="1">
    <source>
        <dbReference type="ARBA" id="ARBA00023015"/>
    </source>
</evidence>
<name>A0A0X3VT21_STRVO</name>
<dbReference type="SUPFAM" id="SSF48498">
    <property type="entry name" value="Tetracyclin repressor-like, C-terminal domain"/>
    <property type="match status" value="1"/>
</dbReference>
<organism evidence="6 7">
    <name type="scientific">Streptomyces violaceusniger</name>
    <dbReference type="NCBI Taxonomy" id="68280"/>
    <lineage>
        <taxon>Bacteria</taxon>
        <taxon>Bacillati</taxon>
        <taxon>Actinomycetota</taxon>
        <taxon>Actinomycetes</taxon>
        <taxon>Kitasatosporales</taxon>
        <taxon>Streptomycetaceae</taxon>
        <taxon>Streptomyces</taxon>
        <taxon>Streptomyces violaceusniger group</taxon>
    </lineage>
</organism>
<dbReference type="Proteomes" id="UP000053413">
    <property type="component" value="Unassembled WGS sequence"/>
</dbReference>
<dbReference type="GO" id="GO:0003700">
    <property type="term" value="F:DNA-binding transcription factor activity"/>
    <property type="evidence" value="ECO:0007669"/>
    <property type="project" value="TreeGrafter"/>
</dbReference>
<gene>
    <name evidence="6" type="ORF">ADL28_32365</name>
</gene>
<dbReference type="Pfam" id="PF00440">
    <property type="entry name" value="TetR_N"/>
    <property type="match status" value="1"/>
</dbReference>
<dbReference type="InterPro" id="IPR036271">
    <property type="entry name" value="Tet_transcr_reg_TetR-rel_C_sf"/>
</dbReference>
<keyword evidence="2 4" id="KW-0238">DNA-binding</keyword>
<dbReference type="AlphaFoldDB" id="A0A0X3VT21"/>
<dbReference type="SUPFAM" id="SSF46689">
    <property type="entry name" value="Homeodomain-like"/>
    <property type="match status" value="1"/>
</dbReference>
<feature type="domain" description="HTH tetR-type" evidence="5">
    <location>
        <begin position="17"/>
        <end position="77"/>
    </location>
</feature>
<sequence>MIKASPPTGPKLTGRGSARRSELFEELVALLTEEGFARFTLDEVAARLRCSKRTLYGLADSKEQLVRAAVVHFFRGATERVEAAVAAESDPAARLAAYLHSVAAELGPLSPQFFEDVAVFEPAAEIYERNTRAAARRVEQLIDEGVTAGVFRDVHVAFAADVITAVMVRIQQRQVAAATGLGDADAYAQLSELLMRGLAR</sequence>
<dbReference type="PROSITE" id="PS50977">
    <property type="entry name" value="HTH_TETR_2"/>
    <property type="match status" value="1"/>
</dbReference>
<dbReference type="PANTHER" id="PTHR30055:SF234">
    <property type="entry name" value="HTH-TYPE TRANSCRIPTIONAL REGULATOR BETI"/>
    <property type="match status" value="1"/>
</dbReference>
<proteinExistence type="predicted"/>
<dbReference type="InterPro" id="IPR050109">
    <property type="entry name" value="HTH-type_TetR-like_transc_reg"/>
</dbReference>
<dbReference type="GO" id="GO:0000976">
    <property type="term" value="F:transcription cis-regulatory region binding"/>
    <property type="evidence" value="ECO:0007669"/>
    <property type="project" value="TreeGrafter"/>
</dbReference>
<evidence type="ECO:0000256" key="4">
    <source>
        <dbReference type="PROSITE-ProRule" id="PRU00335"/>
    </source>
</evidence>
<evidence type="ECO:0000256" key="3">
    <source>
        <dbReference type="ARBA" id="ARBA00023163"/>
    </source>
</evidence>
<keyword evidence="3" id="KW-0804">Transcription</keyword>
<dbReference type="Gene3D" id="1.10.10.60">
    <property type="entry name" value="Homeodomain-like"/>
    <property type="match status" value="1"/>
</dbReference>
<reference evidence="7" key="1">
    <citation type="submission" date="2015-10" db="EMBL/GenBank/DDBJ databases">
        <authorList>
            <person name="Ju K.-S."/>
            <person name="Doroghazi J.R."/>
            <person name="Metcalf W.W."/>
        </authorList>
    </citation>
    <scope>NUCLEOTIDE SEQUENCE [LARGE SCALE GENOMIC DNA]</scope>
    <source>
        <strain evidence="7">NRRL F-8817</strain>
    </source>
</reference>
<dbReference type="PANTHER" id="PTHR30055">
    <property type="entry name" value="HTH-TYPE TRANSCRIPTIONAL REGULATOR RUTR"/>
    <property type="match status" value="1"/>
</dbReference>
<comment type="caution">
    <text evidence="6">The sequence shown here is derived from an EMBL/GenBank/DDBJ whole genome shotgun (WGS) entry which is preliminary data.</text>
</comment>
<keyword evidence="1" id="KW-0805">Transcription regulation</keyword>
<dbReference type="OrthoDB" id="5181477at2"/>
<evidence type="ECO:0000256" key="2">
    <source>
        <dbReference type="ARBA" id="ARBA00023125"/>
    </source>
</evidence>
<feature type="DNA-binding region" description="H-T-H motif" evidence="4">
    <location>
        <begin position="40"/>
        <end position="59"/>
    </location>
</feature>
<dbReference type="Gene3D" id="1.10.357.10">
    <property type="entry name" value="Tetracycline Repressor, domain 2"/>
    <property type="match status" value="1"/>
</dbReference>
<evidence type="ECO:0000313" key="7">
    <source>
        <dbReference type="Proteomes" id="UP000053413"/>
    </source>
</evidence>
<evidence type="ECO:0000259" key="5">
    <source>
        <dbReference type="PROSITE" id="PS50977"/>
    </source>
</evidence>
<dbReference type="EMBL" id="LLZJ01000385">
    <property type="protein sequence ID" value="KUL47567.1"/>
    <property type="molecule type" value="Genomic_DNA"/>
</dbReference>
<accession>A0A0X3VT21</accession>
<dbReference type="InterPro" id="IPR009057">
    <property type="entry name" value="Homeodomain-like_sf"/>
</dbReference>
<dbReference type="InterPro" id="IPR001647">
    <property type="entry name" value="HTH_TetR"/>
</dbReference>